<keyword evidence="2" id="KW-1185">Reference proteome</keyword>
<dbReference type="AlphaFoldDB" id="A0AAV4X411"/>
<comment type="caution">
    <text evidence="1">The sequence shown here is derived from an EMBL/GenBank/DDBJ whole genome shotgun (WGS) entry which is preliminary data.</text>
</comment>
<proteinExistence type="predicted"/>
<dbReference type="Proteomes" id="UP001054837">
    <property type="component" value="Unassembled WGS sequence"/>
</dbReference>
<sequence>MIDSEAKRTNAEIAKLYRRFGAIEKICGVKVFKFPTLNNIKQSCNRNIQARTGQLVISEVEPQVSVVPAPTIKHASKLLMKRTSKRPVDEEYFHSLPRHLIKKVLKAPVNQDISIQNSFAPVGNLHSIPYLHQEPVHLLQYISSRQMIGVQR</sequence>
<accession>A0AAV4X411</accession>
<dbReference type="EMBL" id="BPLQ01015496">
    <property type="protein sequence ID" value="GIY88518.1"/>
    <property type="molecule type" value="Genomic_DNA"/>
</dbReference>
<evidence type="ECO:0000313" key="2">
    <source>
        <dbReference type="Proteomes" id="UP001054837"/>
    </source>
</evidence>
<evidence type="ECO:0000313" key="1">
    <source>
        <dbReference type="EMBL" id="GIY88518.1"/>
    </source>
</evidence>
<protein>
    <submittedName>
        <fullName evidence="1">Uncharacterized protein</fullName>
    </submittedName>
</protein>
<name>A0AAV4X411_9ARAC</name>
<reference evidence="1 2" key="1">
    <citation type="submission" date="2021-06" db="EMBL/GenBank/DDBJ databases">
        <title>Caerostris darwini draft genome.</title>
        <authorList>
            <person name="Kono N."/>
            <person name="Arakawa K."/>
        </authorList>
    </citation>
    <scope>NUCLEOTIDE SEQUENCE [LARGE SCALE GENOMIC DNA]</scope>
</reference>
<organism evidence="1 2">
    <name type="scientific">Caerostris darwini</name>
    <dbReference type="NCBI Taxonomy" id="1538125"/>
    <lineage>
        <taxon>Eukaryota</taxon>
        <taxon>Metazoa</taxon>
        <taxon>Ecdysozoa</taxon>
        <taxon>Arthropoda</taxon>
        <taxon>Chelicerata</taxon>
        <taxon>Arachnida</taxon>
        <taxon>Araneae</taxon>
        <taxon>Araneomorphae</taxon>
        <taxon>Entelegynae</taxon>
        <taxon>Araneoidea</taxon>
        <taxon>Araneidae</taxon>
        <taxon>Caerostris</taxon>
    </lineage>
</organism>
<gene>
    <name evidence="1" type="ORF">CDAR_187081</name>
</gene>